<reference evidence="6 7" key="1">
    <citation type="journal article" date="2019" name="Fungal Biol. Biotechnol.">
        <title>Draft genome sequence of fastidious pathogen Ceratobasidium theobromae, which causes vascular-streak dieback in Theobroma cacao.</title>
        <authorList>
            <person name="Ali S.S."/>
            <person name="Asman A."/>
            <person name="Shao J."/>
            <person name="Firmansyah A.P."/>
            <person name="Susilo A.W."/>
            <person name="Rosmana A."/>
            <person name="McMahon P."/>
            <person name="Junaid M."/>
            <person name="Guest D."/>
            <person name="Kheng T.Y."/>
            <person name="Meinhardt L.W."/>
            <person name="Bailey B.A."/>
        </authorList>
    </citation>
    <scope>NUCLEOTIDE SEQUENCE [LARGE SCALE GENOMIC DNA]</scope>
    <source>
        <strain evidence="6 7">CT2</strain>
    </source>
</reference>
<dbReference type="InterPro" id="IPR049730">
    <property type="entry name" value="SNF2/RAD54-like_C"/>
</dbReference>
<feature type="compositionally biased region" description="Pro residues" evidence="4">
    <location>
        <begin position="567"/>
        <end position="577"/>
    </location>
</feature>
<feature type="compositionally biased region" description="Basic residues" evidence="4">
    <location>
        <begin position="394"/>
        <end position="406"/>
    </location>
</feature>
<organism evidence="6 7">
    <name type="scientific">Ceratobasidium theobromae</name>
    <dbReference type="NCBI Taxonomy" id="1582974"/>
    <lineage>
        <taxon>Eukaryota</taxon>
        <taxon>Fungi</taxon>
        <taxon>Dikarya</taxon>
        <taxon>Basidiomycota</taxon>
        <taxon>Agaricomycotina</taxon>
        <taxon>Agaricomycetes</taxon>
        <taxon>Cantharellales</taxon>
        <taxon>Ceratobasidiaceae</taxon>
        <taxon>Ceratobasidium</taxon>
    </lineage>
</organism>
<dbReference type="Pfam" id="PF00271">
    <property type="entry name" value="Helicase_C"/>
    <property type="match status" value="1"/>
</dbReference>
<evidence type="ECO:0000256" key="4">
    <source>
        <dbReference type="SAM" id="MobiDB-lite"/>
    </source>
</evidence>
<feature type="compositionally biased region" description="Acidic residues" evidence="4">
    <location>
        <begin position="376"/>
        <end position="387"/>
    </location>
</feature>
<comment type="caution">
    <text evidence="6">The sequence shown here is derived from an EMBL/GenBank/DDBJ whole genome shotgun (WGS) entry which is preliminary data.</text>
</comment>
<dbReference type="GO" id="GO:0005634">
    <property type="term" value="C:nucleus"/>
    <property type="evidence" value="ECO:0007669"/>
    <property type="project" value="TreeGrafter"/>
</dbReference>
<feature type="compositionally biased region" description="Polar residues" evidence="4">
    <location>
        <begin position="588"/>
        <end position="604"/>
    </location>
</feature>
<evidence type="ECO:0000256" key="3">
    <source>
        <dbReference type="ARBA" id="ARBA00022840"/>
    </source>
</evidence>
<feature type="domain" description="Helicase C-terminal" evidence="5">
    <location>
        <begin position="213"/>
        <end position="381"/>
    </location>
</feature>
<name>A0A5N5Q8P8_9AGAM</name>
<feature type="compositionally biased region" description="Polar residues" evidence="4">
    <location>
        <begin position="750"/>
        <end position="759"/>
    </location>
</feature>
<protein>
    <submittedName>
        <fullName evidence="6">SNF2-related protein</fullName>
    </submittedName>
</protein>
<dbReference type="InterPro" id="IPR001650">
    <property type="entry name" value="Helicase_C-like"/>
</dbReference>
<dbReference type="InterPro" id="IPR027417">
    <property type="entry name" value="P-loop_NTPase"/>
</dbReference>
<keyword evidence="7" id="KW-1185">Reference proteome</keyword>
<keyword evidence="3" id="KW-0067">ATP-binding</keyword>
<evidence type="ECO:0000259" key="5">
    <source>
        <dbReference type="PROSITE" id="PS51194"/>
    </source>
</evidence>
<feature type="region of interest" description="Disordered" evidence="4">
    <location>
        <begin position="795"/>
        <end position="884"/>
    </location>
</feature>
<evidence type="ECO:0000313" key="7">
    <source>
        <dbReference type="Proteomes" id="UP000383932"/>
    </source>
</evidence>
<dbReference type="SMART" id="SM00490">
    <property type="entry name" value="HELICc"/>
    <property type="match status" value="1"/>
</dbReference>
<feature type="compositionally biased region" description="Basic and acidic residues" evidence="4">
    <location>
        <begin position="407"/>
        <end position="420"/>
    </location>
</feature>
<gene>
    <name evidence="6" type="ORF">CTheo_8781</name>
</gene>
<dbReference type="EMBL" id="SSOP01000789">
    <property type="protein sequence ID" value="KAB5587777.1"/>
    <property type="molecule type" value="Genomic_DNA"/>
</dbReference>
<dbReference type="GO" id="GO:0005524">
    <property type="term" value="F:ATP binding"/>
    <property type="evidence" value="ECO:0007669"/>
    <property type="project" value="UniProtKB-KW"/>
</dbReference>
<dbReference type="PANTHER" id="PTHR45626">
    <property type="entry name" value="TRANSCRIPTION TERMINATION FACTOR 2-RELATED"/>
    <property type="match status" value="1"/>
</dbReference>
<dbReference type="OrthoDB" id="3270319at2759"/>
<dbReference type="Gene3D" id="3.40.50.300">
    <property type="entry name" value="P-loop containing nucleotide triphosphate hydrolases"/>
    <property type="match status" value="1"/>
</dbReference>
<keyword evidence="2" id="KW-0378">Hydrolase</keyword>
<feature type="compositionally biased region" description="Low complexity" evidence="4">
    <location>
        <begin position="523"/>
        <end position="543"/>
    </location>
</feature>
<keyword evidence="1" id="KW-0547">Nucleotide-binding</keyword>
<evidence type="ECO:0000256" key="1">
    <source>
        <dbReference type="ARBA" id="ARBA00022741"/>
    </source>
</evidence>
<feature type="compositionally biased region" description="Polar residues" evidence="4">
    <location>
        <begin position="809"/>
        <end position="819"/>
    </location>
</feature>
<dbReference type="CDD" id="cd18793">
    <property type="entry name" value="SF2_C_SNF"/>
    <property type="match status" value="1"/>
</dbReference>
<dbReference type="PANTHER" id="PTHR45626:SF51">
    <property type="entry name" value="SNF2-RELATED DOMAIN-CONTAINING PROTEIN"/>
    <property type="match status" value="1"/>
</dbReference>
<dbReference type="AlphaFoldDB" id="A0A5N5Q8P8"/>
<accession>A0A5N5Q8P8</accession>
<feature type="compositionally biased region" description="Polar residues" evidence="4">
    <location>
        <begin position="685"/>
        <end position="698"/>
    </location>
</feature>
<dbReference type="GO" id="GO:0016787">
    <property type="term" value="F:hydrolase activity"/>
    <property type="evidence" value="ECO:0007669"/>
    <property type="project" value="UniProtKB-KW"/>
</dbReference>
<evidence type="ECO:0000256" key="2">
    <source>
        <dbReference type="ARBA" id="ARBA00022801"/>
    </source>
</evidence>
<dbReference type="InterPro" id="IPR050628">
    <property type="entry name" value="SNF2_RAD54_helicase_TF"/>
</dbReference>
<feature type="region of interest" description="Disordered" evidence="4">
    <location>
        <begin position="375"/>
        <end position="762"/>
    </location>
</feature>
<feature type="compositionally biased region" description="Gly residues" evidence="4">
    <location>
        <begin position="834"/>
        <end position="844"/>
    </location>
</feature>
<sequence length="884" mass="95256">MAAAVGAMDDEERIGAFLDQARQKYESEDQEKILKTSYVMKTSIDLLRDAMLPIVLRRSGTSKDPNGNSVLELRPYKMVTAWSPLSEKEQEGLDHVNEVQLEQKKLRESFRAIGRGQKHNSEILKWSNFLLDQKHAGLHPDILPFREQEKSQDLKEGALTDKIADDWNEENILLKASTRLLKTDEVIAHFWNGNPKPPIFREDGERDLEAEAQLEDPLPLECPRKFLVYVQYRVHRILLKKLLQIRGRGLVEYHGAMSKSKREAAVAKFQNDAECRVMLISNVGAAGLNLTAASVVIFVSGVWSGQEKKQIIGRAWRYGQTAEVIVVDIFAPTGLDLALAGYAGGKTVMSESFLRSEQQLHQARQTFLALEHVYGSEEESDPADEDTLPATVPRAKKSNVVKRKRKGANEDKPSDVDDAKSAVSSKKGQSKRRIAKPAASKMEQKLKSSPETVDSPAKGGSSMGQDPDQCDIAKQLQSSKSAPPAKRPKISQPLSSTSTDQATANRTVQPLGHGAHSSGADGQTMSSPLQPSSSLPLSTQVSSGDSLDQPTYDEDSDVDVVTVSSPLLPPLPLPPVLPATLPHLHSSLPAQQSLEHARQKGSTQAPPAKPRPKARKTLAKQHETDSGPGTDGDIFNLSRTTVANGLGLSMSSSSQPAVKSSLESLPLPQAGQPASTATAPKGSKANASSNGQPPTSTLPARRSPIHASDRPQVWQEKMAVMIAHQRGTTAKVYASGKRKRDGDDGDQGMNGLTQSSSDMSPGVVGQQVPLAVGARHGAPSSIGPLAQANSISTLNAASRKELPPVAGPSTATTKVSSPDHTQHKRTGFAKRSAGGPGAAKGVGQHGARTMLLNHRDEQVDKSSGPRSPSRTARMSLFPGNKQRR</sequence>
<dbReference type="PROSITE" id="PS51194">
    <property type="entry name" value="HELICASE_CTER"/>
    <property type="match status" value="1"/>
</dbReference>
<dbReference type="Proteomes" id="UP000383932">
    <property type="component" value="Unassembled WGS sequence"/>
</dbReference>
<proteinExistence type="predicted"/>
<feature type="compositionally biased region" description="Basic residues" evidence="4">
    <location>
        <begin position="610"/>
        <end position="619"/>
    </location>
</feature>
<evidence type="ECO:0000313" key="6">
    <source>
        <dbReference type="EMBL" id="KAB5587777.1"/>
    </source>
</evidence>
<feature type="compositionally biased region" description="Polar residues" evidence="4">
    <location>
        <begin position="492"/>
        <end position="508"/>
    </location>
</feature>
<dbReference type="SUPFAM" id="SSF52540">
    <property type="entry name" value="P-loop containing nucleoside triphosphate hydrolases"/>
    <property type="match status" value="1"/>
</dbReference>
<dbReference type="GO" id="GO:0008094">
    <property type="term" value="F:ATP-dependent activity, acting on DNA"/>
    <property type="evidence" value="ECO:0007669"/>
    <property type="project" value="TreeGrafter"/>
</dbReference>
<feature type="compositionally biased region" description="Polar residues" evidence="4">
    <location>
        <begin position="637"/>
        <end position="663"/>
    </location>
</feature>
<dbReference type="GO" id="GO:0006281">
    <property type="term" value="P:DNA repair"/>
    <property type="evidence" value="ECO:0007669"/>
    <property type="project" value="TreeGrafter"/>
</dbReference>